<dbReference type="AlphaFoldDB" id="A0AAN1QDV1"/>
<protein>
    <submittedName>
        <fullName evidence="1">Uncharacterized protein</fullName>
    </submittedName>
</protein>
<evidence type="ECO:0000313" key="2">
    <source>
        <dbReference type="Proteomes" id="UP000267614"/>
    </source>
</evidence>
<reference evidence="1 2" key="1">
    <citation type="submission" date="2018-11" db="EMBL/GenBank/DDBJ databases">
        <title>Complete genome sequence of multidrug-resistant Aeromonas veronii strain MS-18-37.</title>
        <authorList>
            <person name="Abdelhamed H."/>
            <person name="Lawrence M."/>
            <person name="Waldbieser G."/>
        </authorList>
    </citation>
    <scope>NUCLEOTIDE SEQUENCE [LARGE SCALE GENOMIC DNA]</scope>
    <source>
        <strain evidence="1 2">MS-18-37</strain>
    </source>
</reference>
<name>A0AAN1QDV1_AERVE</name>
<sequence length="62" mass="7015">MNICDDEMLVLSENQKKLEQEYEAMKKSGASSEQLWSKANELHKANEACNNYASKHTSAYSS</sequence>
<proteinExistence type="predicted"/>
<accession>A0AAN1QDV1</accession>
<gene>
    <name evidence="1" type="ORF">EFI48_11100</name>
</gene>
<evidence type="ECO:0000313" key="1">
    <source>
        <dbReference type="EMBL" id="AYV37332.1"/>
    </source>
</evidence>
<dbReference type="Proteomes" id="UP000267614">
    <property type="component" value="Chromosome"/>
</dbReference>
<dbReference type="EMBL" id="CP033604">
    <property type="protein sequence ID" value="AYV37332.1"/>
    <property type="molecule type" value="Genomic_DNA"/>
</dbReference>
<organism evidence="1 2">
    <name type="scientific">Aeromonas veronii</name>
    <dbReference type="NCBI Taxonomy" id="654"/>
    <lineage>
        <taxon>Bacteria</taxon>
        <taxon>Pseudomonadati</taxon>
        <taxon>Pseudomonadota</taxon>
        <taxon>Gammaproteobacteria</taxon>
        <taxon>Aeromonadales</taxon>
        <taxon>Aeromonadaceae</taxon>
        <taxon>Aeromonas</taxon>
    </lineage>
</organism>